<keyword evidence="8 9" id="KW-0326">Glycosidase</keyword>
<dbReference type="GO" id="GO:0005576">
    <property type="term" value="C:extracellular region"/>
    <property type="evidence" value="ECO:0007669"/>
    <property type="project" value="UniProtKB-SubCell"/>
</dbReference>
<feature type="region of interest" description="Disordered" evidence="10">
    <location>
        <begin position="56"/>
        <end position="109"/>
    </location>
</feature>
<evidence type="ECO:0000313" key="14">
    <source>
        <dbReference type="Proteomes" id="UP000076722"/>
    </source>
</evidence>
<evidence type="ECO:0000256" key="10">
    <source>
        <dbReference type="SAM" id="MobiDB-lite"/>
    </source>
</evidence>
<dbReference type="PROSITE" id="PS51164">
    <property type="entry name" value="CBM1_2"/>
    <property type="match status" value="1"/>
</dbReference>
<dbReference type="SMART" id="SM00236">
    <property type="entry name" value="fCBD"/>
    <property type="match status" value="1"/>
</dbReference>
<dbReference type="EMBL" id="KV419403">
    <property type="protein sequence ID" value="KZS94920.1"/>
    <property type="molecule type" value="Genomic_DNA"/>
</dbReference>
<dbReference type="AlphaFoldDB" id="A0A164WC05"/>
<evidence type="ECO:0000256" key="1">
    <source>
        <dbReference type="ARBA" id="ARBA00001678"/>
    </source>
</evidence>
<organism evidence="13 14">
    <name type="scientific">Sistotremastrum niveocremeum HHB9708</name>
    <dbReference type="NCBI Taxonomy" id="1314777"/>
    <lineage>
        <taxon>Eukaryota</taxon>
        <taxon>Fungi</taxon>
        <taxon>Dikarya</taxon>
        <taxon>Basidiomycota</taxon>
        <taxon>Agaricomycotina</taxon>
        <taxon>Agaricomycetes</taxon>
        <taxon>Sistotremastrales</taxon>
        <taxon>Sistotremastraceae</taxon>
        <taxon>Sertulicium</taxon>
        <taxon>Sertulicium niveocremeum</taxon>
    </lineage>
</organism>
<evidence type="ECO:0000256" key="3">
    <source>
        <dbReference type="ARBA" id="ARBA00005641"/>
    </source>
</evidence>
<feature type="signal peptide" evidence="11">
    <location>
        <begin position="1"/>
        <end position="18"/>
    </location>
</feature>
<comment type="similarity">
    <text evidence="3 9">Belongs to the glycosyl hydrolase 5 (cellulase A) family.</text>
</comment>
<dbReference type="GO" id="GO:0046355">
    <property type="term" value="P:mannan catabolic process"/>
    <property type="evidence" value="ECO:0007669"/>
    <property type="project" value="UniProtKB-ARBA"/>
</dbReference>
<keyword evidence="6 11" id="KW-0732">Signal</keyword>
<evidence type="ECO:0000313" key="13">
    <source>
        <dbReference type="EMBL" id="KZS94920.1"/>
    </source>
</evidence>
<dbReference type="Pfam" id="PF00150">
    <property type="entry name" value="Cellulase"/>
    <property type="match status" value="1"/>
</dbReference>
<dbReference type="InterPro" id="IPR000254">
    <property type="entry name" value="CBD"/>
</dbReference>
<dbReference type="SUPFAM" id="SSF57180">
    <property type="entry name" value="Cellulose-binding domain"/>
    <property type="match status" value="1"/>
</dbReference>
<evidence type="ECO:0000256" key="11">
    <source>
        <dbReference type="SAM" id="SignalP"/>
    </source>
</evidence>
<dbReference type="PANTHER" id="PTHR31451">
    <property type="match status" value="1"/>
</dbReference>
<protein>
    <recommendedName>
        <fullName evidence="4">mannan endo-1,4-beta-mannosidase</fullName>
        <ecNumber evidence="4">3.2.1.78</ecNumber>
    </recommendedName>
</protein>
<accession>A0A164WC05</accession>
<dbReference type="Pfam" id="PF00734">
    <property type="entry name" value="CBM_1"/>
    <property type="match status" value="1"/>
</dbReference>
<evidence type="ECO:0000256" key="8">
    <source>
        <dbReference type="ARBA" id="ARBA00023295"/>
    </source>
</evidence>
<gene>
    <name evidence="13" type="ORF">SISNIDRAFT_453077</name>
</gene>
<evidence type="ECO:0000256" key="9">
    <source>
        <dbReference type="RuleBase" id="RU361153"/>
    </source>
</evidence>
<dbReference type="Gene3D" id="3.20.20.80">
    <property type="entry name" value="Glycosidases"/>
    <property type="match status" value="1"/>
</dbReference>
<feature type="domain" description="CBM1" evidence="12">
    <location>
        <begin position="18"/>
        <end position="54"/>
    </location>
</feature>
<keyword evidence="14" id="KW-1185">Reference proteome</keyword>
<dbReference type="InterPro" id="IPR017853">
    <property type="entry name" value="GH"/>
</dbReference>
<evidence type="ECO:0000256" key="7">
    <source>
        <dbReference type="ARBA" id="ARBA00022801"/>
    </source>
</evidence>
<dbReference type="PROSITE" id="PS00562">
    <property type="entry name" value="CBM1_1"/>
    <property type="match status" value="1"/>
</dbReference>
<evidence type="ECO:0000256" key="2">
    <source>
        <dbReference type="ARBA" id="ARBA00004613"/>
    </source>
</evidence>
<dbReference type="InterPro" id="IPR035971">
    <property type="entry name" value="CBD_sf"/>
</dbReference>
<dbReference type="PANTHER" id="PTHR31451:SF39">
    <property type="entry name" value="MANNAN ENDO-1,4-BETA-MANNOSIDASE 1"/>
    <property type="match status" value="1"/>
</dbReference>
<sequence>MFLKSLASLAAVAVAVSAQAPNWGQCGGIGWSGATTCAGGWVCTYSNPYYSQCLAPSSTSTKSTTTTTSTTSKSTTTTTTTKSTSTTTTTSTTSKSTTTSSTSTSTPPASTGFVGVSGQKFTLNGATYTVAGTNAYWLAQYSNADIDQAFSDIAAAGLTTVRTWGFNEVTSIPNYGAYYQSWSNGVPTINTGSTGLGKFDYVVSSAKAHGIRLVVTLTNNWSDYGGMDVYVSQLNPGGTHDTFYTNTKIIAAYKSYINTWVSRYKNEPTIMAWELANEPRCSGSSGSASSACVTTGATINQWASTISAYIKSLDSNHLVALGDEGWFQEANPPTYPYAPGVGIDFNLNLKITTLDYGTFHSYPESWGQTANESAWGVQWIIDHAASQKSANKPVVLEEFGVTNNQATIYQSWLNTVVSSGLTGEQIWQAGSNFPDGTTYNDGYAVYPGSAVYTLIEQYAATLKSRG</sequence>
<name>A0A164WC05_9AGAM</name>
<feature type="compositionally biased region" description="Low complexity" evidence="10">
    <location>
        <begin position="57"/>
        <end position="106"/>
    </location>
</feature>
<keyword evidence="7 9" id="KW-0378">Hydrolase</keyword>
<dbReference type="SUPFAM" id="SSF51445">
    <property type="entry name" value="(Trans)glycosidases"/>
    <property type="match status" value="1"/>
</dbReference>
<reference evidence="13 14" key="1">
    <citation type="journal article" date="2016" name="Mol. Biol. Evol.">
        <title>Comparative Genomics of Early-Diverging Mushroom-Forming Fungi Provides Insights into the Origins of Lignocellulose Decay Capabilities.</title>
        <authorList>
            <person name="Nagy L.G."/>
            <person name="Riley R."/>
            <person name="Tritt A."/>
            <person name="Adam C."/>
            <person name="Daum C."/>
            <person name="Floudas D."/>
            <person name="Sun H."/>
            <person name="Yadav J.S."/>
            <person name="Pangilinan J."/>
            <person name="Larsson K.H."/>
            <person name="Matsuura K."/>
            <person name="Barry K."/>
            <person name="Labutti K."/>
            <person name="Kuo R."/>
            <person name="Ohm R.A."/>
            <person name="Bhattacharya S.S."/>
            <person name="Shirouzu T."/>
            <person name="Yoshinaga Y."/>
            <person name="Martin F.M."/>
            <person name="Grigoriev I.V."/>
            <person name="Hibbett D.S."/>
        </authorList>
    </citation>
    <scope>NUCLEOTIDE SEQUENCE [LARGE SCALE GENOMIC DNA]</scope>
    <source>
        <strain evidence="13 14">HHB9708</strain>
    </source>
</reference>
<dbReference type="GO" id="GO:0030248">
    <property type="term" value="F:cellulose binding"/>
    <property type="evidence" value="ECO:0007669"/>
    <property type="project" value="InterPro"/>
</dbReference>
<feature type="chain" id="PRO_5007853999" description="mannan endo-1,4-beta-mannosidase" evidence="11">
    <location>
        <begin position="19"/>
        <end position="466"/>
    </location>
</feature>
<dbReference type="InterPro" id="IPR001547">
    <property type="entry name" value="Glyco_hydro_5"/>
</dbReference>
<dbReference type="InterPro" id="IPR045053">
    <property type="entry name" value="MAN-like"/>
</dbReference>
<dbReference type="OrthoDB" id="406631at2759"/>
<evidence type="ECO:0000256" key="4">
    <source>
        <dbReference type="ARBA" id="ARBA00012706"/>
    </source>
</evidence>
<comment type="subcellular location">
    <subcellularLocation>
        <location evidence="2">Secreted</location>
    </subcellularLocation>
</comment>
<proteinExistence type="inferred from homology"/>
<keyword evidence="5" id="KW-0964">Secreted</keyword>
<dbReference type="EC" id="3.2.1.78" evidence="4"/>
<comment type="catalytic activity">
    <reaction evidence="1">
        <text>Random hydrolysis of (1-&gt;4)-beta-D-mannosidic linkages in mannans, galactomannans and glucomannans.</text>
        <dbReference type="EC" id="3.2.1.78"/>
    </reaction>
</comment>
<evidence type="ECO:0000256" key="6">
    <source>
        <dbReference type="ARBA" id="ARBA00022729"/>
    </source>
</evidence>
<dbReference type="GO" id="GO:0016985">
    <property type="term" value="F:mannan endo-1,4-beta-mannosidase activity"/>
    <property type="evidence" value="ECO:0007669"/>
    <property type="project" value="UniProtKB-EC"/>
</dbReference>
<dbReference type="Proteomes" id="UP000076722">
    <property type="component" value="Unassembled WGS sequence"/>
</dbReference>
<dbReference type="STRING" id="1314777.A0A164WC05"/>
<evidence type="ECO:0000256" key="5">
    <source>
        <dbReference type="ARBA" id="ARBA00022525"/>
    </source>
</evidence>
<evidence type="ECO:0000259" key="12">
    <source>
        <dbReference type="PROSITE" id="PS51164"/>
    </source>
</evidence>